<dbReference type="STRING" id="1003195.SCATT_07610"/>
<dbReference type="CDD" id="cd14014">
    <property type="entry name" value="STKc_PknB_like"/>
    <property type="match status" value="1"/>
</dbReference>
<dbReference type="Gene3D" id="1.10.510.10">
    <property type="entry name" value="Transferase(Phosphotransferase) domain 1"/>
    <property type="match status" value="1"/>
</dbReference>
<reference evidence="11" key="1">
    <citation type="submission" date="2011-12" db="EMBL/GenBank/DDBJ databases">
        <title>Complete genome sequence of Streptomyces cattleya strain DSM 46488.</title>
        <authorList>
            <person name="Ou H.-Y."/>
            <person name="Li P."/>
            <person name="Zhao C."/>
            <person name="O'Hagan D."/>
            <person name="Deng Z."/>
        </authorList>
    </citation>
    <scope>NUCLEOTIDE SEQUENCE [LARGE SCALE GENOMIC DNA]</scope>
    <source>
        <strain evidence="11">ATCC 35852 / DSM 46488 / JCM 4925 / NBRC 14057 / NRRL 8057</strain>
    </source>
</reference>
<dbReference type="HOGENOM" id="CLU_000288_63_44_11"/>
<evidence type="ECO:0000256" key="2">
    <source>
        <dbReference type="ARBA" id="ARBA00022527"/>
    </source>
</evidence>
<evidence type="ECO:0000313" key="11">
    <source>
        <dbReference type="Proteomes" id="UP000007842"/>
    </source>
</evidence>
<protein>
    <recommendedName>
        <fullName evidence="1">non-specific serine/threonine protein kinase</fullName>
        <ecNumber evidence="1">2.7.11.1</ecNumber>
    </recommendedName>
</protein>
<dbReference type="eggNOG" id="COG0515">
    <property type="taxonomic scope" value="Bacteria"/>
</dbReference>
<dbReference type="SUPFAM" id="SSF48452">
    <property type="entry name" value="TPR-like"/>
    <property type="match status" value="2"/>
</dbReference>
<dbReference type="PANTHER" id="PTHR43289">
    <property type="entry name" value="MITOGEN-ACTIVATED PROTEIN KINASE KINASE KINASE 20-RELATED"/>
    <property type="match status" value="1"/>
</dbReference>
<accession>F8JV51</accession>
<dbReference type="Pfam" id="PF13374">
    <property type="entry name" value="TPR_10"/>
    <property type="match status" value="2"/>
</dbReference>
<feature type="compositionally biased region" description="Low complexity" evidence="8">
    <location>
        <begin position="287"/>
        <end position="297"/>
    </location>
</feature>
<dbReference type="Pfam" id="PF00069">
    <property type="entry name" value="Pkinase"/>
    <property type="match status" value="1"/>
</dbReference>
<organism evidence="10 11">
    <name type="scientific">Streptantibioticus cattleyicolor (strain ATCC 35852 / DSM 46488 / JCM 4925 / NBRC 14057 / NRRL 8057)</name>
    <name type="common">Streptomyces cattleya</name>
    <dbReference type="NCBI Taxonomy" id="1003195"/>
    <lineage>
        <taxon>Bacteria</taxon>
        <taxon>Bacillati</taxon>
        <taxon>Actinomycetota</taxon>
        <taxon>Actinomycetes</taxon>
        <taxon>Kitasatosporales</taxon>
        <taxon>Streptomycetaceae</taxon>
        <taxon>Streptantibioticus</taxon>
    </lineage>
</organism>
<dbReference type="GO" id="GO:0004674">
    <property type="term" value="F:protein serine/threonine kinase activity"/>
    <property type="evidence" value="ECO:0007669"/>
    <property type="project" value="UniProtKB-KW"/>
</dbReference>
<dbReference type="GO" id="GO:0005524">
    <property type="term" value="F:ATP binding"/>
    <property type="evidence" value="ECO:0007669"/>
    <property type="project" value="UniProtKB-UniRule"/>
</dbReference>
<keyword evidence="2" id="KW-0723">Serine/threonine-protein kinase</keyword>
<keyword evidence="6 7" id="KW-0067">ATP-binding</keyword>
<dbReference type="KEGG" id="sct:SCAT_0759"/>
<dbReference type="Gene3D" id="1.25.40.10">
    <property type="entry name" value="Tetratricopeptide repeat domain"/>
    <property type="match status" value="1"/>
</dbReference>
<dbReference type="KEGG" id="scy:SCATT_07610"/>
<dbReference type="EMBL" id="CP003219">
    <property type="protein sequence ID" value="AEW93132.1"/>
    <property type="molecule type" value="Genomic_DNA"/>
</dbReference>
<evidence type="ECO:0000256" key="1">
    <source>
        <dbReference type="ARBA" id="ARBA00012513"/>
    </source>
</evidence>
<evidence type="ECO:0000256" key="8">
    <source>
        <dbReference type="SAM" id="MobiDB-lite"/>
    </source>
</evidence>
<dbReference type="SMART" id="SM00220">
    <property type="entry name" value="S_TKc"/>
    <property type="match status" value="1"/>
</dbReference>
<dbReference type="Proteomes" id="UP000007842">
    <property type="component" value="Chromosome"/>
</dbReference>
<keyword evidence="4 7" id="KW-0547">Nucleotide-binding</keyword>
<proteinExistence type="predicted"/>
<evidence type="ECO:0000313" key="10">
    <source>
        <dbReference type="EMBL" id="AEW93132.1"/>
    </source>
</evidence>
<dbReference type="InterPro" id="IPR011009">
    <property type="entry name" value="Kinase-like_dom_sf"/>
</dbReference>
<dbReference type="Gene3D" id="3.30.200.20">
    <property type="entry name" value="Phosphorylase Kinase, domain 1"/>
    <property type="match status" value="1"/>
</dbReference>
<evidence type="ECO:0000256" key="3">
    <source>
        <dbReference type="ARBA" id="ARBA00022679"/>
    </source>
</evidence>
<feature type="domain" description="Protein kinase" evidence="9">
    <location>
        <begin position="11"/>
        <end position="287"/>
    </location>
</feature>
<dbReference type="PROSITE" id="PS50011">
    <property type="entry name" value="PROTEIN_KINASE_DOM"/>
    <property type="match status" value="1"/>
</dbReference>
<evidence type="ECO:0000259" key="9">
    <source>
        <dbReference type="PROSITE" id="PS50011"/>
    </source>
</evidence>
<dbReference type="PROSITE" id="PS00107">
    <property type="entry name" value="PROTEIN_KINASE_ATP"/>
    <property type="match status" value="1"/>
</dbReference>
<dbReference type="PATRIC" id="fig|1003195.11.peg.2357"/>
<dbReference type="PANTHER" id="PTHR43289:SF6">
    <property type="entry name" value="SERINE_THREONINE-PROTEIN KINASE NEKL-3"/>
    <property type="match status" value="1"/>
</dbReference>
<dbReference type="AlphaFoldDB" id="F8JV51"/>
<dbReference type="FunFam" id="1.10.510.10:FF:000021">
    <property type="entry name" value="Serine/threonine protein kinase"/>
    <property type="match status" value="1"/>
</dbReference>
<dbReference type="EC" id="2.7.11.1" evidence="1"/>
<evidence type="ECO:0000256" key="7">
    <source>
        <dbReference type="PROSITE-ProRule" id="PRU10141"/>
    </source>
</evidence>
<keyword evidence="5 10" id="KW-0418">Kinase</keyword>
<dbReference type="InterPro" id="IPR017441">
    <property type="entry name" value="Protein_kinase_ATP_BS"/>
</dbReference>
<keyword evidence="3" id="KW-0808">Transferase</keyword>
<feature type="compositionally biased region" description="Pro residues" evidence="8">
    <location>
        <begin position="298"/>
        <end position="309"/>
    </location>
</feature>
<name>F8JV51_STREN</name>
<accession>G8WW39</accession>
<dbReference type="OrthoDB" id="9762169at2"/>
<keyword evidence="11" id="KW-1185">Reference proteome</keyword>
<evidence type="ECO:0000256" key="5">
    <source>
        <dbReference type="ARBA" id="ARBA00022777"/>
    </source>
</evidence>
<dbReference type="Pfam" id="PF13424">
    <property type="entry name" value="TPR_12"/>
    <property type="match status" value="1"/>
</dbReference>
<evidence type="ECO:0000256" key="4">
    <source>
        <dbReference type="ARBA" id="ARBA00022741"/>
    </source>
</evidence>
<gene>
    <name evidence="10" type="ordered locus">SCATT_07610</name>
</gene>
<dbReference type="SUPFAM" id="SSF56112">
    <property type="entry name" value="Protein kinase-like (PK-like)"/>
    <property type="match status" value="1"/>
</dbReference>
<evidence type="ECO:0000256" key="6">
    <source>
        <dbReference type="ARBA" id="ARBA00022840"/>
    </source>
</evidence>
<dbReference type="InterPro" id="IPR000719">
    <property type="entry name" value="Prot_kinase_dom"/>
</dbReference>
<dbReference type="InterPro" id="IPR011990">
    <property type="entry name" value="TPR-like_helical_dom_sf"/>
</dbReference>
<feature type="binding site" evidence="7">
    <location>
        <position position="40"/>
    </location>
    <ligand>
        <name>ATP</name>
        <dbReference type="ChEBI" id="CHEBI:30616"/>
    </ligand>
</feature>
<feature type="region of interest" description="Disordered" evidence="8">
    <location>
        <begin position="287"/>
        <end position="311"/>
    </location>
</feature>
<sequence>MGDDGLIRERYRLIERIGRGGMGEVWRAHDEALGRDVAVKALRPYGVAADPARLDVLRERFRREARVAASLQHHGITVVHDFGEDDGLLYLVMELLHGRNLAQLLEDGERVPLPVPDVLDIAGQVAAALAYTHAHGVVHRDLKPANVVRLADGAVKICDFGIARLGHDAGFTARLTGTGTAMGTPQYMSPEQIAGDAVDHRSDLYSFGCVLYELATGTPPFDVGDAWAVLVAHRDTPPEPPRLRRPELPEAFDRLVLDLLAKDPAERPRDASVVAKRLAAIRPHDAAPGWAGRLAPGPAAPRPRPPRPAVTPLAALTGPVPRPAAHPGTLAARARLAATLRDLGRTQEALAEYEELARLAAAVLGPDHPDTLTARYEAGFCLGRLGHAAEALQRYEEVVAARTRVLGPGHPDTLRAQHGRGVNLGRLGRWTEALALAREVHAARARVLGPDHPDTLVSRREIAVALGWLGHWAQACETYQAVADARTRVLGADHPATVSAREDVANCLVRLASRQAAPEGGRASGSID</sequence>
<dbReference type="RefSeq" id="WP_014141529.1">
    <property type="nucleotide sequence ID" value="NC_016111.1"/>
</dbReference>